<dbReference type="EMBL" id="JAAGKO020000009">
    <property type="protein sequence ID" value="MDI5962910.1"/>
    <property type="molecule type" value="Genomic_DNA"/>
</dbReference>
<protein>
    <submittedName>
        <fullName evidence="3">Uncharacterized protein</fullName>
    </submittedName>
</protein>
<proteinExistence type="predicted"/>
<feature type="region of interest" description="Disordered" evidence="1">
    <location>
        <begin position="260"/>
        <end position="332"/>
    </location>
</feature>
<organism evidence="3">
    <name type="scientific">Streptantibioticus silvisoli</name>
    <dbReference type="NCBI Taxonomy" id="2705255"/>
    <lineage>
        <taxon>Bacteria</taxon>
        <taxon>Bacillati</taxon>
        <taxon>Actinomycetota</taxon>
        <taxon>Actinomycetes</taxon>
        <taxon>Kitasatosporales</taxon>
        <taxon>Streptomycetaceae</taxon>
        <taxon>Streptantibioticus</taxon>
    </lineage>
</organism>
<keyword evidence="4" id="KW-1185">Reference proteome</keyword>
<comment type="caution">
    <text evidence="3">The sequence shown here is derived from an EMBL/GenBank/DDBJ whole genome shotgun (WGS) entry which is preliminary data.</text>
</comment>
<reference evidence="3 4" key="1">
    <citation type="submission" date="2023-05" db="EMBL/GenBank/DDBJ databases">
        <title>Streptantibioticus silvisoli sp. nov., acidotolerant actinomycetes 1 from pine litter.</title>
        <authorList>
            <person name="Swiecimska M."/>
            <person name="Golinska P."/>
            <person name="Sangal V."/>
            <person name="Wachnowicz B."/>
            <person name="Goodfellow M."/>
        </authorList>
    </citation>
    <scope>NUCLEOTIDE SEQUENCE</scope>
    <source>
        <strain evidence="3">SL13</strain>
        <strain evidence="2 4">SL54</strain>
    </source>
</reference>
<gene>
    <name evidence="2" type="ORF">POF43_009340</name>
    <name evidence="3" type="ORF">POF50_010375</name>
</gene>
<dbReference type="AlphaFoldDB" id="A0AA90H6L2"/>
<sequence length="332" mass="37056">MRTVTVRCPTCPDHPVLNAPEETDTRRCIRCQGEHRRLREPHPGDHLCDVCRSECPRCDAPAGPGLGGLCRACSGRCRDCGGQLSLRSTDTTVVTAPPRAGGDRTRVLFPSTWTKSLCDRCLHSRAADRERQVTRTLPPKLLRACGGSAPARAVYVIRAELERNPVRRLTERIERRWWQQWSDRPLRRAGDEDVAGYGPDDVAVWLVSPSGCRGGCEDGWVPDNPDEPCPVCRPRTPYRAVATRTAVSGDMAATARAAVRSTQARQPVPTGEYVPASATAGDDEDRDRVRRLESERRTRPLKRRPEVTLAEEQADPVWAAARRRAREERESR</sequence>
<dbReference type="EMBL" id="JABXJJ020000011">
    <property type="protein sequence ID" value="MDI5969740.1"/>
    <property type="molecule type" value="Genomic_DNA"/>
</dbReference>
<evidence type="ECO:0000313" key="2">
    <source>
        <dbReference type="EMBL" id="MDI5962910.1"/>
    </source>
</evidence>
<evidence type="ECO:0000313" key="3">
    <source>
        <dbReference type="EMBL" id="MDI5969740.1"/>
    </source>
</evidence>
<accession>A0AA90H6L2</accession>
<evidence type="ECO:0000313" key="4">
    <source>
        <dbReference type="Proteomes" id="UP001156398"/>
    </source>
</evidence>
<dbReference type="RefSeq" id="WP_271317595.1">
    <property type="nucleotide sequence ID" value="NZ_JAAGKO020000009.1"/>
</dbReference>
<name>A0AA90H6L2_9ACTN</name>
<dbReference type="Proteomes" id="UP001156398">
    <property type="component" value="Unassembled WGS sequence"/>
</dbReference>
<evidence type="ECO:0000256" key="1">
    <source>
        <dbReference type="SAM" id="MobiDB-lite"/>
    </source>
</evidence>
<feature type="compositionally biased region" description="Basic and acidic residues" evidence="1">
    <location>
        <begin position="286"/>
        <end position="306"/>
    </location>
</feature>